<evidence type="ECO:0000256" key="2">
    <source>
        <dbReference type="ARBA" id="ARBA00001946"/>
    </source>
</evidence>
<evidence type="ECO:0000256" key="9">
    <source>
        <dbReference type="ARBA" id="ARBA00022722"/>
    </source>
</evidence>
<reference evidence="24" key="1">
    <citation type="submission" date="2022-11" db="UniProtKB">
        <authorList>
            <consortium name="WormBaseParasite"/>
        </authorList>
    </citation>
    <scope>IDENTIFICATION</scope>
</reference>
<dbReference type="FunFam" id="3.60.10.10:FF:000002">
    <property type="entry name" value="CCR4-NOT transcription complex subunit 6 like"/>
    <property type="match status" value="1"/>
</dbReference>
<evidence type="ECO:0000256" key="1">
    <source>
        <dbReference type="ARBA" id="ARBA00001663"/>
    </source>
</evidence>
<dbReference type="PANTHER" id="PTHR12121:SF100">
    <property type="entry name" value="POLY(A)-SPECIFIC RIBONUCLEASE"/>
    <property type="match status" value="1"/>
</dbReference>
<comment type="similarity">
    <text evidence="5">Belongs to the CCR4/nocturin family.</text>
</comment>
<dbReference type="InterPro" id="IPR036691">
    <property type="entry name" value="Endo/exonu/phosph_ase_sf"/>
</dbReference>
<evidence type="ECO:0000256" key="4">
    <source>
        <dbReference type="ARBA" id="ARBA00004496"/>
    </source>
</evidence>
<evidence type="ECO:0000256" key="10">
    <source>
        <dbReference type="ARBA" id="ARBA00022723"/>
    </source>
</evidence>
<evidence type="ECO:0000256" key="12">
    <source>
        <dbReference type="ARBA" id="ARBA00022801"/>
    </source>
</evidence>
<evidence type="ECO:0000256" key="17">
    <source>
        <dbReference type="ARBA" id="ARBA00023163"/>
    </source>
</evidence>
<accession>A0A914CJ19</accession>
<keyword evidence="8" id="KW-0433">Leucine-rich repeat</keyword>
<dbReference type="PANTHER" id="PTHR12121">
    <property type="entry name" value="CARBON CATABOLITE REPRESSOR PROTEIN 4"/>
    <property type="match status" value="1"/>
</dbReference>
<comment type="catalytic activity">
    <reaction evidence="1">
        <text>Exonucleolytic cleavage of poly(A) to 5'-AMP.</text>
        <dbReference type="EC" id="3.1.13.4"/>
    </reaction>
</comment>
<dbReference type="Gene3D" id="3.60.10.10">
    <property type="entry name" value="Endonuclease/exonuclease/phosphatase"/>
    <property type="match status" value="1"/>
</dbReference>
<dbReference type="GO" id="GO:0003723">
    <property type="term" value="F:RNA binding"/>
    <property type="evidence" value="ECO:0007669"/>
    <property type="project" value="UniProtKB-KW"/>
</dbReference>
<keyword evidence="10" id="KW-0479">Metal-binding</keyword>
<sequence length="614" mass="69803">MAAALTRNGRPNERWTKINRNEDEANNLNTKSIMITDYKDDNGVGMPVTKAESHEGRKQLSNGMYRIHRVLTDDEVAQGKGTRWTELEVHGNIRNISPALWELRHLTALFLNGNLLTRIPPQISQLCNLTMLDLSHNKLRSLPAELGDMISLCHLYLNSNQIRVLPYELGKLFRLQTLGLAGNPLSPDISKIYHDVNGPQKLLQHLLDHLAINTAPPPDRQWIMIRHTDAEKPIATFTVLCYNVLCDKYATTNLYSYCPTWALNWEYRKFAILKELQHYEADIITLQEVETEQFRMTFLPKLESLGYAGIFSPKSRAKTMNEEDRKYVDGCAIFWKTDKFEIEHEQLIEFTQVAIKKAQAHENMLNRVMPRDNIALVAVFKIKETLYTNSAGHRPPMNPNESVVGTPLIVCTAHIHWDPEFCDVKLIQSMMLAHELNKIVEDVSEKHRIQPQQTPVLICGDLNSLPDSGVFEYLSKGAVAKDHPDLKTFRDDPCLNRLSANVDDPKSFSHALRLDSAVDLSHMPFTNYTLEFRGMIDYIFATQQSLARLGILGALDMSWIQSNKIIGFPHPHVPSDHVPIMAQYAVIPTSYQRPLPPIQHYGTSHSSSFGAVGR</sequence>
<keyword evidence="12" id="KW-0378">Hydrolase</keyword>
<dbReference type="GO" id="GO:0046872">
    <property type="term" value="F:metal ion binding"/>
    <property type="evidence" value="ECO:0007669"/>
    <property type="project" value="UniProtKB-KW"/>
</dbReference>
<keyword evidence="14" id="KW-0460">Magnesium</keyword>
<evidence type="ECO:0000256" key="15">
    <source>
        <dbReference type="ARBA" id="ARBA00022884"/>
    </source>
</evidence>
<dbReference type="Pfam" id="PF13855">
    <property type="entry name" value="LRR_8"/>
    <property type="match status" value="1"/>
</dbReference>
<evidence type="ECO:0000256" key="19">
    <source>
        <dbReference type="ARBA" id="ARBA00030493"/>
    </source>
</evidence>
<evidence type="ECO:0000256" key="16">
    <source>
        <dbReference type="ARBA" id="ARBA00023015"/>
    </source>
</evidence>
<evidence type="ECO:0000256" key="21">
    <source>
        <dbReference type="ARBA" id="ARBA00033317"/>
    </source>
</evidence>
<dbReference type="GO" id="GO:0004535">
    <property type="term" value="F:poly(A)-specific ribonuclease activity"/>
    <property type="evidence" value="ECO:0007669"/>
    <property type="project" value="UniProtKB-EC"/>
</dbReference>
<dbReference type="InterPro" id="IPR003591">
    <property type="entry name" value="Leu-rich_rpt_typical-subtyp"/>
</dbReference>
<protein>
    <recommendedName>
        <fullName evidence="6">poly(A)-specific ribonuclease</fullName>
        <ecNumber evidence="6">3.1.13.4</ecNumber>
    </recommendedName>
    <alternativeName>
        <fullName evidence="19">Carbon catabolite repressor protein 4</fullName>
    </alternativeName>
    <alternativeName>
        <fullName evidence="20">Cytoplasmic deadenylase</fullName>
    </alternativeName>
    <alternativeName>
        <fullName evidence="21">Glucose-repressible alcohol dehydrogenase transcriptional effector</fullName>
    </alternativeName>
</protein>
<dbReference type="Pfam" id="PF03372">
    <property type="entry name" value="Exo_endo_phos"/>
    <property type="match status" value="1"/>
</dbReference>
<keyword evidence="16" id="KW-0805">Transcription regulation</keyword>
<dbReference type="PROSITE" id="PS51450">
    <property type="entry name" value="LRR"/>
    <property type="match status" value="1"/>
</dbReference>
<evidence type="ECO:0000313" key="24">
    <source>
        <dbReference type="WBParaSite" id="ACRNAN_scaffold1135.g7705.t1"/>
    </source>
</evidence>
<evidence type="ECO:0000256" key="6">
    <source>
        <dbReference type="ARBA" id="ARBA00012161"/>
    </source>
</evidence>
<keyword evidence="13" id="KW-0269">Exonuclease</keyword>
<keyword evidence="7" id="KW-0963">Cytoplasm</keyword>
<evidence type="ECO:0000256" key="11">
    <source>
        <dbReference type="ARBA" id="ARBA00022737"/>
    </source>
</evidence>
<evidence type="ECO:0000313" key="23">
    <source>
        <dbReference type="Proteomes" id="UP000887540"/>
    </source>
</evidence>
<dbReference type="WBParaSite" id="ACRNAN_scaffold1135.g7705.t1">
    <property type="protein sequence ID" value="ACRNAN_scaffold1135.g7705.t1"/>
    <property type="gene ID" value="ACRNAN_scaffold1135.g7705"/>
</dbReference>
<dbReference type="SMART" id="SM00369">
    <property type="entry name" value="LRR_TYP"/>
    <property type="match status" value="3"/>
</dbReference>
<evidence type="ECO:0000256" key="18">
    <source>
        <dbReference type="ARBA" id="ARBA00023242"/>
    </source>
</evidence>
<evidence type="ECO:0000256" key="13">
    <source>
        <dbReference type="ARBA" id="ARBA00022839"/>
    </source>
</evidence>
<evidence type="ECO:0000256" key="3">
    <source>
        <dbReference type="ARBA" id="ARBA00004123"/>
    </source>
</evidence>
<dbReference type="InterPro" id="IPR050410">
    <property type="entry name" value="CCR4/nocturin_mRNA_transcr"/>
</dbReference>
<dbReference type="InterPro" id="IPR005135">
    <property type="entry name" value="Endo/exonuclease/phosphatase"/>
</dbReference>
<keyword evidence="18" id="KW-0539">Nucleus</keyword>
<name>A0A914CJ19_9BILA</name>
<feature type="domain" description="Endonuclease/exonuclease/phosphatase" evidence="22">
    <location>
        <begin position="242"/>
        <end position="577"/>
    </location>
</feature>
<dbReference type="GO" id="GO:0005634">
    <property type="term" value="C:nucleus"/>
    <property type="evidence" value="ECO:0007669"/>
    <property type="project" value="UniProtKB-SubCell"/>
</dbReference>
<organism evidence="23 24">
    <name type="scientific">Acrobeloides nanus</name>
    <dbReference type="NCBI Taxonomy" id="290746"/>
    <lineage>
        <taxon>Eukaryota</taxon>
        <taxon>Metazoa</taxon>
        <taxon>Ecdysozoa</taxon>
        <taxon>Nematoda</taxon>
        <taxon>Chromadorea</taxon>
        <taxon>Rhabditida</taxon>
        <taxon>Tylenchina</taxon>
        <taxon>Cephalobomorpha</taxon>
        <taxon>Cephaloboidea</taxon>
        <taxon>Cephalobidae</taxon>
        <taxon>Acrobeloides</taxon>
    </lineage>
</organism>
<dbReference type="CDD" id="cd09097">
    <property type="entry name" value="Deadenylase_CCR4"/>
    <property type="match status" value="1"/>
</dbReference>
<evidence type="ECO:0000256" key="14">
    <source>
        <dbReference type="ARBA" id="ARBA00022842"/>
    </source>
</evidence>
<proteinExistence type="inferred from homology"/>
<evidence type="ECO:0000256" key="20">
    <source>
        <dbReference type="ARBA" id="ARBA00031469"/>
    </source>
</evidence>
<keyword evidence="23" id="KW-1185">Reference proteome</keyword>
<evidence type="ECO:0000256" key="7">
    <source>
        <dbReference type="ARBA" id="ARBA00022490"/>
    </source>
</evidence>
<evidence type="ECO:0000256" key="8">
    <source>
        <dbReference type="ARBA" id="ARBA00022614"/>
    </source>
</evidence>
<dbReference type="SUPFAM" id="SSF56219">
    <property type="entry name" value="DNase I-like"/>
    <property type="match status" value="1"/>
</dbReference>
<dbReference type="Gene3D" id="3.80.10.10">
    <property type="entry name" value="Ribonuclease Inhibitor"/>
    <property type="match status" value="1"/>
</dbReference>
<dbReference type="GO" id="GO:0005737">
    <property type="term" value="C:cytoplasm"/>
    <property type="evidence" value="ECO:0007669"/>
    <property type="project" value="UniProtKB-SubCell"/>
</dbReference>
<dbReference type="Proteomes" id="UP000887540">
    <property type="component" value="Unplaced"/>
</dbReference>
<keyword evidence="11" id="KW-0677">Repeat</keyword>
<evidence type="ECO:0000259" key="22">
    <source>
        <dbReference type="Pfam" id="PF03372"/>
    </source>
</evidence>
<keyword evidence="9" id="KW-0540">Nuclease</keyword>
<comment type="cofactor">
    <cofactor evidence="2">
        <name>Mg(2+)</name>
        <dbReference type="ChEBI" id="CHEBI:18420"/>
    </cofactor>
</comment>
<dbReference type="InterPro" id="IPR001611">
    <property type="entry name" value="Leu-rich_rpt"/>
</dbReference>
<keyword evidence="15" id="KW-0694">RNA-binding</keyword>
<comment type="subcellular location">
    <subcellularLocation>
        <location evidence="4">Cytoplasm</location>
    </subcellularLocation>
    <subcellularLocation>
        <location evidence="3">Nucleus</location>
    </subcellularLocation>
</comment>
<dbReference type="EC" id="3.1.13.4" evidence="6"/>
<evidence type="ECO:0000256" key="5">
    <source>
        <dbReference type="ARBA" id="ARBA00010774"/>
    </source>
</evidence>
<dbReference type="AlphaFoldDB" id="A0A914CJ19"/>
<dbReference type="InterPro" id="IPR032675">
    <property type="entry name" value="LRR_dom_sf"/>
</dbReference>
<keyword evidence="17" id="KW-0804">Transcription</keyword>
<dbReference type="SUPFAM" id="SSF52058">
    <property type="entry name" value="L domain-like"/>
    <property type="match status" value="1"/>
</dbReference>